<sequence length="612" mass="70525">MRLLHTTTLKMEEFFASDAIPNFVTKQLGDSDDRKIPEYAILSHVWGPEEISFQDITGDRTLAKKREGFPKLRDSCKQARRDGYEYIWIDTCCIDKTSSTELSEAINSMFQWYKDSAICYVYLSDVEKIDDDEDRIFYAEDFTSHKDYRRQPSRWFSRGWTLQELLAPSRLRFFNTNWISMGMKEDHLEVISKMTHIDLFALKGGDLRRLSVARRMSWAANRQTTRAEDIAYCLLGIFNINMPLLYGEGANAYIRLQEEILKVSDDQSLFGWKDPLIPPYRDDYPEAFKPQGILAASPEVFNYSQDIAMFYAESPGRTVSMSTNKGLRVEFLMCQDKSYPSGSIFLAILTCHIGSFPGMLPAIRLRRLSPGGEQYARIDVSQLLTFGSVDSLGAFLYHGFDPTESQPELKETQSGAIFTDWTVRTVFIRQEPQVPLLPGFWLMPFDPFTDGKNRKIKIVEAYPPHLWDPGTGVMQPALDNRQGTRKLGAFAVEFRSLACVLMFGVTYWELTPWCEIMPNSRIRDHCEDHPGYCKKIRQKGDTSLKSLFDEFQVKDVKLPTDMETRRHECIRPDLGVMAVAQLRNVSGKDIYLLYLHYMSDDLSEKLKAFNCR</sequence>
<dbReference type="InterPro" id="IPR058525">
    <property type="entry name" value="DUF8212"/>
</dbReference>
<dbReference type="PANTHER" id="PTHR10622:SF10">
    <property type="entry name" value="HET DOMAIN-CONTAINING PROTEIN"/>
    <property type="match status" value="1"/>
</dbReference>
<gene>
    <name evidence="3" type="ORF">PAC_04823</name>
</gene>
<feature type="domain" description="DUF8212" evidence="2">
    <location>
        <begin position="252"/>
        <end position="279"/>
    </location>
</feature>
<accession>A0A1L7WQA0</accession>
<keyword evidence="4" id="KW-1185">Reference proteome</keyword>
<proteinExistence type="predicted"/>
<dbReference type="STRING" id="576137.A0A1L7WQA0"/>
<dbReference type="EMBL" id="FJOG01000005">
    <property type="protein sequence ID" value="CZR54938.1"/>
    <property type="molecule type" value="Genomic_DNA"/>
</dbReference>
<dbReference type="OrthoDB" id="20872at2759"/>
<name>A0A1L7WQA0_9HELO</name>
<dbReference type="AlphaFoldDB" id="A0A1L7WQA0"/>
<evidence type="ECO:0000259" key="2">
    <source>
        <dbReference type="Pfam" id="PF26640"/>
    </source>
</evidence>
<feature type="domain" description="Heterokaryon incompatibility" evidence="1">
    <location>
        <begin position="39"/>
        <end position="164"/>
    </location>
</feature>
<dbReference type="PANTHER" id="PTHR10622">
    <property type="entry name" value="HET DOMAIN-CONTAINING PROTEIN"/>
    <property type="match status" value="1"/>
</dbReference>
<protein>
    <submittedName>
        <fullName evidence="3">Uncharacterized protein</fullName>
    </submittedName>
</protein>
<evidence type="ECO:0000313" key="3">
    <source>
        <dbReference type="EMBL" id="CZR54938.1"/>
    </source>
</evidence>
<reference evidence="3 4" key="1">
    <citation type="submission" date="2016-03" db="EMBL/GenBank/DDBJ databases">
        <authorList>
            <person name="Ploux O."/>
        </authorList>
    </citation>
    <scope>NUCLEOTIDE SEQUENCE [LARGE SCALE GENOMIC DNA]</scope>
    <source>
        <strain evidence="3 4">UAMH 11012</strain>
    </source>
</reference>
<dbReference type="InterPro" id="IPR010730">
    <property type="entry name" value="HET"/>
</dbReference>
<organism evidence="3 4">
    <name type="scientific">Phialocephala subalpina</name>
    <dbReference type="NCBI Taxonomy" id="576137"/>
    <lineage>
        <taxon>Eukaryota</taxon>
        <taxon>Fungi</taxon>
        <taxon>Dikarya</taxon>
        <taxon>Ascomycota</taxon>
        <taxon>Pezizomycotina</taxon>
        <taxon>Leotiomycetes</taxon>
        <taxon>Helotiales</taxon>
        <taxon>Mollisiaceae</taxon>
        <taxon>Phialocephala</taxon>
        <taxon>Phialocephala fortinii species complex</taxon>
    </lineage>
</organism>
<dbReference type="Pfam" id="PF06985">
    <property type="entry name" value="HET"/>
    <property type="match status" value="1"/>
</dbReference>
<evidence type="ECO:0000313" key="4">
    <source>
        <dbReference type="Proteomes" id="UP000184330"/>
    </source>
</evidence>
<dbReference type="Proteomes" id="UP000184330">
    <property type="component" value="Unassembled WGS sequence"/>
</dbReference>
<dbReference type="Pfam" id="PF26640">
    <property type="entry name" value="DUF8212"/>
    <property type="match status" value="1"/>
</dbReference>
<evidence type="ECO:0000259" key="1">
    <source>
        <dbReference type="Pfam" id="PF06985"/>
    </source>
</evidence>